<evidence type="ECO:0000256" key="4">
    <source>
        <dbReference type="ARBA" id="ARBA00022741"/>
    </source>
</evidence>
<dbReference type="InterPro" id="IPR047641">
    <property type="entry name" value="ABC_transpr_MalK/UgpC-like"/>
</dbReference>
<protein>
    <submittedName>
        <fullName evidence="7">Carbohydrate ABC transporter ATP-binding protein, CUT1 family</fullName>
    </submittedName>
</protein>
<dbReference type="PROSITE" id="PS00211">
    <property type="entry name" value="ABC_TRANSPORTER_1"/>
    <property type="match status" value="1"/>
</dbReference>
<dbReference type="GO" id="GO:0016887">
    <property type="term" value="F:ATP hydrolysis activity"/>
    <property type="evidence" value="ECO:0007669"/>
    <property type="project" value="InterPro"/>
</dbReference>
<dbReference type="InterPro" id="IPR003439">
    <property type="entry name" value="ABC_transporter-like_ATP-bd"/>
</dbReference>
<comment type="similarity">
    <text evidence="2">Belongs to the ABC transporter superfamily.</text>
</comment>
<dbReference type="GO" id="GO:0005524">
    <property type="term" value="F:ATP binding"/>
    <property type="evidence" value="ECO:0007669"/>
    <property type="project" value="UniProtKB-KW"/>
</dbReference>
<evidence type="ECO:0000256" key="1">
    <source>
        <dbReference type="ARBA" id="ARBA00004417"/>
    </source>
</evidence>
<dbReference type="SUPFAM" id="SSF50331">
    <property type="entry name" value="MOP-like"/>
    <property type="match status" value="1"/>
</dbReference>
<dbReference type="PANTHER" id="PTHR43875:SF1">
    <property type="entry name" value="OSMOPROTECTIVE COMPOUNDS UPTAKE ATP-BINDING PROTEIN GGTA"/>
    <property type="match status" value="1"/>
</dbReference>
<name>A0A1I7N4L3_9HYPH</name>
<accession>A0A1I7N4L3</accession>
<dbReference type="PANTHER" id="PTHR43875">
    <property type="entry name" value="MALTODEXTRIN IMPORT ATP-BINDING PROTEIN MSMX"/>
    <property type="match status" value="1"/>
</dbReference>
<dbReference type="SUPFAM" id="SSF52540">
    <property type="entry name" value="P-loop containing nucleoside triphosphate hydrolases"/>
    <property type="match status" value="1"/>
</dbReference>
<dbReference type="Proteomes" id="UP000199423">
    <property type="component" value="Unassembled WGS sequence"/>
</dbReference>
<dbReference type="InterPro" id="IPR008995">
    <property type="entry name" value="Mo/tungstate-bd_C_term_dom"/>
</dbReference>
<dbReference type="InterPro" id="IPR012340">
    <property type="entry name" value="NA-bd_OB-fold"/>
</dbReference>
<dbReference type="InterPro" id="IPR013611">
    <property type="entry name" value="Transp-assoc_OB_typ2"/>
</dbReference>
<dbReference type="AlphaFoldDB" id="A0A1I7N4L3"/>
<keyword evidence="5 7" id="KW-0067">ATP-binding</keyword>
<dbReference type="Gene3D" id="3.40.50.300">
    <property type="entry name" value="P-loop containing nucleotide triphosphate hydrolases"/>
    <property type="match status" value="1"/>
</dbReference>
<evidence type="ECO:0000256" key="2">
    <source>
        <dbReference type="ARBA" id="ARBA00005417"/>
    </source>
</evidence>
<dbReference type="InterPro" id="IPR003593">
    <property type="entry name" value="AAA+_ATPase"/>
</dbReference>
<dbReference type="InterPro" id="IPR017871">
    <property type="entry name" value="ABC_transporter-like_CS"/>
</dbReference>
<organism evidence="7 8">
    <name type="scientific">Hyphomicrobium facile</name>
    <dbReference type="NCBI Taxonomy" id="51670"/>
    <lineage>
        <taxon>Bacteria</taxon>
        <taxon>Pseudomonadati</taxon>
        <taxon>Pseudomonadota</taxon>
        <taxon>Alphaproteobacteria</taxon>
        <taxon>Hyphomicrobiales</taxon>
        <taxon>Hyphomicrobiaceae</taxon>
        <taxon>Hyphomicrobium</taxon>
    </lineage>
</organism>
<evidence type="ECO:0000256" key="5">
    <source>
        <dbReference type="ARBA" id="ARBA00022840"/>
    </source>
</evidence>
<dbReference type="Pfam" id="PF00005">
    <property type="entry name" value="ABC_tran"/>
    <property type="match status" value="1"/>
</dbReference>
<keyword evidence="8" id="KW-1185">Reference proteome</keyword>
<dbReference type="InterPro" id="IPR027417">
    <property type="entry name" value="P-loop_NTPase"/>
</dbReference>
<dbReference type="EMBL" id="FPCH01000001">
    <property type="protein sequence ID" value="SFV29536.1"/>
    <property type="molecule type" value="Genomic_DNA"/>
</dbReference>
<feature type="domain" description="ABC transporter" evidence="6">
    <location>
        <begin position="22"/>
        <end position="252"/>
    </location>
</feature>
<dbReference type="Gene3D" id="2.40.50.140">
    <property type="entry name" value="Nucleic acid-binding proteins"/>
    <property type="match status" value="1"/>
</dbReference>
<dbReference type="STRING" id="51670.SAMN04488557_1274"/>
<reference evidence="8" key="1">
    <citation type="submission" date="2016-10" db="EMBL/GenBank/DDBJ databases">
        <authorList>
            <person name="Varghese N."/>
            <person name="Submissions S."/>
        </authorList>
    </citation>
    <scope>NUCLEOTIDE SEQUENCE [LARGE SCALE GENOMIC DNA]</scope>
    <source>
        <strain evidence="8">DSM 1565</strain>
    </source>
</reference>
<proteinExistence type="inferred from homology"/>
<evidence type="ECO:0000313" key="8">
    <source>
        <dbReference type="Proteomes" id="UP000199423"/>
    </source>
</evidence>
<evidence type="ECO:0000256" key="3">
    <source>
        <dbReference type="ARBA" id="ARBA00022448"/>
    </source>
</evidence>
<dbReference type="Gene3D" id="2.40.50.100">
    <property type="match status" value="1"/>
</dbReference>
<evidence type="ECO:0000259" key="6">
    <source>
        <dbReference type="PROSITE" id="PS50893"/>
    </source>
</evidence>
<dbReference type="PROSITE" id="PS50893">
    <property type="entry name" value="ABC_TRANSPORTER_2"/>
    <property type="match status" value="1"/>
</dbReference>
<dbReference type="InterPro" id="IPR015855">
    <property type="entry name" value="ABC_transpr_MalK-like"/>
</dbReference>
<evidence type="ECO:0000313" key="7">
    <source>
        <dbReference type="EMBL" id="SFV29536.1"/>
    </source>
</evidence>
<dbReference type="Pfam" id="PF08402">
    <property type="entry name" value="TOBE_2"/>
    <property type="match status" value="1"/>
</dbReference>
<dbReference type="CDD" id="cd03301">
    <property type="entry name" value="ABC_MalK_N"/>
    <property type="match status" value="1"/>
</dbReference>
<gene>
    <name evidence="7" type="ORF">SAMN04488557_1274</name>
</gene>
<keyword evidence="4" id="KW-0547">Nucleotide-binding</keyword>
<comment type="subcellular location">
    <subcellularLocation>
        <location evidence="1">Cell inner membrane</location>
        <topology evidence="1">Peripheral membrane protein</topology>
    </subcellularLocation>
</comment>
<dbReference type="GO" id="GO:0140359">
    <property type="term" value="F:ABC-type transporter activity"/>
    <property type="evidence" value="ECO:0007669"/>
    <property type="project" value="InterPro"/>
</dbReference>
<sequence length="381" mass="41235">MTEGAGFVPARSTISETSMADVSLRRVSKSFGATDVIPELDLVIRSGEFTVLLGPSGCGKTTLLRMVAGLEDPSNGEIFIGDRAVTRLRPSERDIAMVFQSYALYPHLTVGENLAFPLRVKGMPKAEREWQVARVSGLLGLAELLDRKPRQLSGGQRQRVALGRAMVREPDVFLFDEPLSNLDASMREEMRSELIRFHEQQKKTVIYVTHDQVEAMTMAQRIVIMCKGVIQQIGTAREVYKTPANTFVARFIGSPGMNLLDLKRDGAGITVGGAQADVSAGCVLPNDPNFILGCRPEDIQLEASGGEGIRFPATVVALQPLGASLLVDLETDGGKVRLVAVTAWREPMPEPGSVISLFAPASSISMFDAETGARMSEKSTA</sequence>
<dbReference type="GO" id="GO:0055052">
    <property type="term" value="C:ATP-binding cassette (ABC) transporter complex, substrate-binding subunit-containing"/>
    <property type="evidence" value="ECO:0007669"/>
    <property type="project" value="TreeGrafter"/>
</dbReference>
<dbReference type="SMART" id="SM00382">
    <property type="entry name" value="AAA"/>
    <property type="match status" value="1"/>
</dbReference>
<dbReference type="GO" id="GO:0008643">
    <property type="term" value="P:carbohydrate transport"/>
    <property type="evidence" value="ECO:0007669"/>
    <property type="project" value="InterPro"/>
</dbReference>
<dbReference type="FunFam" id="3.40.50.300:FF:000042">
    <property type="entry name" value="Maltose/maltodextrin ABC transporter, ATP-binding protein"/>
    <property type="match status" value="1"/>
</dbReference>
<keyword evidence="3" id="KW-0813">Transport</keyword>